<feature type="domain" description="DUF4351" evidence="2">
    <location>
        <begin position="226"/>
        <end position="282"/>
    </location>
</feature>
<dbReference type="PANTHER" id="PTHR34611:SF2">
    <property type="entry name" value="INACTIVE RECOMBINATION-PROMOTING NUCLEASE-LIKE PROTEIN RPNE-RELATED"/>
    <property type="match status" value="1"/>
</dbReference>
<reference evidence="3 4" key="1">
    <citation type="journal article" date="2018" name="BMC Genomics">
        <title>Whole genome sequencing and function prediction of 133 gut anaerobes isolated from chicken caecum in pure cultures.</title>
        <authorList>
            <person name="Medvecky M."/>
            <person name="Cejkova D."/>
            <person name="Polansky O."/>
            <person name="Karasova D."/>
            <person name="Kubasova T."/>
            <person name="Cizek A."/>
            <person name="Rychlik I."/>
        </authorList>
    </citation>
    <scope>NUCLEOTIDE SEQUENCE [LARGE SCALE GENOMIC DNA]</scope>
    <source>
        <strain evidence="3 4">An13</strain>
    </source>
</reference>
<dbReference type="AlphaFoldDB" id="A0A1Y4SJP6"/>
<gene>
    <name evidence="3" type="ORF">B5E75_13855</name>
</gene>
<dbReference type="GO" id="GO:1990238">
    <property type="term" value="F:double-stranded DNA endonuclease activity"/>
    <property type="evidence" value="ECO:0007669"/>
    <property type="project" value="TreeGrafter"/>
</dbReference>
<comment type="caution">
    <text evidence="3">The sequence shown here is derived from an EMBL/GenBank/DDBJ whole genome shotgun (WGS) entry which is preliminary data.</text>
</comment>
<dbReference type="InterPro" id="IPR051699">
    <property type="entry name" value="Rpn/YhgA-like_nuclease"/>
</dbReference>
<accession>A0A1Y4SJP6</accession>
<dbReference type="RefSeq" id="WP_087360474.1">
    <property type="nucleotide sequence ID" value="NZ_NFLJ01000069.1"/>
</dbReference>
<proteinExistence type="predicted"/>
<keyword evidence="4" id="KW-1185">Reference proteome</keyword>
<protein>
    <submittedName>
        <fullName evidence="3">Uncharacterized protein</fullName>
    </submittedName>
</protein>
<name>A0A1Y4SJP6_9FIRM</name>
<dbReference type="EMBL" id="NFLJ01000069">
    <property type="protein sequence ID" value="OUQ30109.1"/>
    <property type="molecule type" value="Genomic_DNA"/>
</dbReference>
<dbReference type="Pfam" id="PF14261">
    <property type="entry name" value="DUF4351"/>
    <property type="match status" value="1"/>
</dbReference>
<dbReference type="PANTHER" id="PTHR34611">
    <property type="match status" value="1"/>
</dbReference>
<dbReference type="InterPro" id="IPR025587">
    <property type="entry name" value="DUF4351"/>
</dbReference>
<evidence type="ECO:0000259" key="1">
    <source>
        <dbReference type="Pfam" id="PF04754"/>
    </source>
</evidence>
<dbReference type="Pfam" id="PF04754">
    <property type="entry name" value="Transposase_31"/>
    <property type="match status" value="1"/>
</dbReference>
<dbReference type="Proteomes" id="UP000195305">
    <property type="component" value="Unassembled WGS sequence"/>
</dbReference>
<dbReference type="OrthoDB" id="1654127at2"/>
<evidence type="ECO:0000313" key="4">
    <source>
        <dbReference type="Proteomes" id="UP000195305"/>
    </source>
</evidence>
<dbReference type="InterPro" id="IPR006842">
    <property type="entry name" value="Transposase_31"/>
</dbReference>
<dbReference type="GO" id="GO:0006310">
    <property type="term" value="P:DNA recombination"/>
    <property type="evidence" value="ECO:0007669"/>
    <property type="project" value="TreeGrafter"/>
</dbReference>
<sequence>MKKDHVLKDFFSYPMRFADFMNALFFDGHAIIHPCDLHPLDSREIFIGDFLSKERTHDVIMMWERKDFQAILILEAQSCVDFTMASRTLLYDALVYNMQDKRFKNHMLMPVMSVVLFHGEGKWNAVTSLLERVKGPEEIKRKQNDWKMRVVDMKEMDENLLKNEDNKKVISGLKTIWRKDEEGLKKMIITKAVARVLATLTGREDILKKMKGEEGTVEMYSFWKDAEKKGKLSVVLKLLEKLLGKLTPDLEMKIVNSKEETLDSIIIHIFEIHNEEDVLKWL</sequence>
<organism evidence="3 4">
    <name type="scientific">Massilimicrobiota timonensis</name>
    <dbReference type="NCBI Taxonomy" id="1776392"/>
    <lineage>
        <taxon>Bacteria</taxon>
        <taxon>Bacillati</taxon>
        <taxon>Bacillota</taxon>
        <taxon>Erysipelotrichia</taxon>
        <taxon>Erysipelotrichales</taxon>
        <taxon>Erysipelotrichaceae</taxon>
        <taxon>Massilimicrobiota</taxon>
    </lineage>
</organism>
<evidence type="ECO:0000313" key="3">
    <source>
        <dbReference type="EMBL" id="OUQ30109.1"/>
    </source>
</evidence>
<evidence type="ECO:0000259" key="2">
    <source>
        <dbReference type="Pfam" id="PF14261"/>
    </source>
</evidence>
<feature type="domain" description="Transposase (putative) YhgA-like" evidence="1">
    <location>
        <begin position="3"/>
        <end position="190"/>
    </location>
</feature>